<organism evidence="3 4">
    <name type="scientific">Aplosporella prunicola CBS 121167</name>
    <dbReference type="NCBI Taxonomy" id="1176127"/>
    <lineage>
        <taxon>Eukaryota</taxon>
        <taxon>Fungi</taxon>
        <taxon>Dikarya</taxon>
        <taxon>Ascomycota</taxon>
        <taxon>Pezizomycotina</taxon>
        <taxon>Dothideomycetes</taxon>
        <taxon>Dothideomycetes incertae sedis</taxon>
        <taxon>Botryosphaeriales</taxon>
        <taxon>Aplosporellaceae</taxon>
        <taxon>Aplosporella</taxon>
    </lineage>
</organism>
<accession>A0A6A6BD90</accession>
<feature type="compositionally biased region" description="Pro residues" evidence="2">
    <location>
        <begin position="533"/>
        <end position="546"/>
    </location>
</feature>
<feature type="compositionally biased region" description="Basic and acidic residues" evidence="2">
    <location>
        <begin position="363"/>
        <end position="373"/>
    </location>
</feature>
<feature type="region of interest" description="Disordered" evidence="2">
    <location>
        <begin position="504"/>
        <end position="550"/>
    </location>
</feature>
<feature type="compositionally biased region" description="Basic residues" evidence="2">
    <location>
        <begin position="310"/>
        <end position="322"/>
    </location>
</feature>
<feature type="region of interest" description="Disordered" evidence="2">
    <location>
        <begin position="13"/>
        <end position="51"/>
    </location>
</feature>
<feature type="compositionally biased region" description="Low complexity" evidence="2">
    <location>
        <begin position="13"/>
        <end position="30"/>
    </location>
</feature>
<evidence type="ECO:0000313" key="4">
    <source>
        <dbReference type="Proteomes" id="UP000799438"/>
    </source>
</evidence>
<sequence>MLPFNPLLNASFASSSDQASTQADADANTTYDPFTSARSPNPARNPRAHGKHVYTPLVLRAYQAAFMDKPTPDWDAKLQAAGVLGQPRDTWTAGYLARLDGPEKQERALDWRERKLRKEEKELQRERERFEREKREAEARFGMLGSSLDGFRPESPFRMFEGSVERHRLDAERVKRETEPKVKMTEKAFERGHADGERKTLTALSTQQAMGHFEYPISAQKSTKKVTTTTTTTLQRKHAFTNAGKQDYFSLKNAFTPLKYTGNQDFVPQKYDDNGNTTTASSHKRATTSSAKKDSPLTVTTTPTPPKPIPHPHSHSHGKKSRQASFTSSNNSSPLKHMISASDLAVAASPHSHSLSHTHHHLHDNETHYDHDHTDNNPYTPLAGPAAHLLARAQRHAGLSTLTGPDIRALTDLGAGMQLGELTVPTVPFVRAGLLGAAARVVALAEEADAEEDEHATKVAETTAAFLALLDGPPSADLPPLYCRPERAVAAAAAADSGNSITDYAHAHDHDDVNTHTHTHNHANDNDGARTPTPTPTRAPQPPYPTYPRTRSSTVRILNVPASTTADALLTFLEARIGPVYSLDVETAAPGFGCKTGRAVFASFGGAERMLMLSGVVRLGGNVLCGELIDWVLA</sequence>
<evidence type="ECO:0000256" key="1">
    <source>
        <dbReference type="SAM" id="Coils"/>
    </source>
</evidence>
<evidence type="ECO:0000313" key="3">
    <source>
        <dbReference type="EMBL" id="KAF2142016.1"/>
    </source>
</evidence>
<dbReference type="RefSeq" id="XP_033397728.1">
    <property type="nucleotide sequence ID" value="XM_033546197.1"/>
</dbReference>
<feature type="compositionally biased region" description="Polar residues" evidence="2">
    <location>
        <begin position="323"/>
        <end position="334"/>
    </location>
</feature>
<proteinExistence type="predicted"/>
<dbReference type="EMBL" id="ML995485">
    <property type="protein sequence ID" value="KAF2142016.1"/>
    <property type="molecule type" value="Genomic_DNA"/>
</dbReference>
<keyword evidence="4" id="KW-1185">Reference proteome</keyword>
<dbReference type="GeneID" id="54303703"/>
<keyword evidence="1" id="KW-0175">Coiled coil</keyword>
<protein>
    <recommendedName>
        <fullName evidence="5">RRM domain-containing protein</fullName>
    </recommendedName>
</protein>
<feature type="region of interest" description="Disordered" evidence="2">
    <location>
        <begin position="266"/>
        <end position="373"/>
    </location>
</feature>
<dbReference type="AlphaFoldDB" id="A0A6A6BD90"/>
<gene>
    <name evidence="3" type="ORF">K452DRAFT_358494</name>
</gene>
<name>A0A6A6BD90_9PEZI</name>
<feature type="compositionally biased region" description="Basic and acidic residues" evidence="2">
    <location>
        <begin position="505"/>
        <end position="515"/>
    </location>
</feature>
<feature type="coiled-coil region" evidence="1">
    <location>
        <begin position="109"/>
        <end position="140"/>
    </location>
</feature>
<reference evidence="3" key="1">
    <citation type="journal article" date="2020" name="Stud. Mycol.">
        <title>101 Dothideomycetes genomes: a test case for predicting lifestyles and emergence of pathogens.</title>
        <authorList>
            <person name="Haridas S."/>
            <person name="Albert R."/>
            <person name="Binder M."/>
            <person name="Bloem J."/>
            <person name="Labutti K."/>
            <person name="Salamov A."/>
            <person name="Andreopoulos B."/>
            <person name="Baker S."/>
            <person name="Barry K."/>
            <person name="Bills G."/>
            <person name="Bluhm B."/>
            <person name="Cannon C."/>
            <person name="Castanera R."/>
            <person name="Culley D."/>
            <person name="Daum C."/>
            <person name="Ezra D."/>
            <person name="Gonzalez J."/>
            <person name="Henrissat B."/>
            <person name="Kuo A."/>
            <person name="Liang C."/>
            <person name="Lipzen A."/>
            <person name="Lutzoni F."/>
            <person name="Magnuson J."/>
            <person name="Mondo S."/>
            <person name="Nolan M."/>
            <person name="Ohm R."/>
            <person name="Pangilinan J."/>
            <person name="Park H.-J."/>
            <person name="Ramirez L."/>
            <person name="Alfaro M."/>
            <person name="Sun H."/>
            <person name="Tritt A."/>
            <person name="Yoshinaga Y."/>
            <person name="Zwiers L.-H."/>
            <person name="Turgeon B."/>
            <person name="Goodwin S."/>
            <person name="Spatafora J."/>
            <person name="Crous P."/>
            <person name="Grigoriev I."/>
        </authorList>
    </citation>
    <scope>NUCLEOTIDE SEQUENCE</scope>
    <source>
        <strain evidence="3">CBS 121167</strain>
    </source>
</reference>
<evidence type="ECO:0008006" key="5">
    <source>
        <dbReference type="Google" id="ProtNLM"/>
    </source>
</evidence>
<evidence type="ECO:0000256" key="2">
    <source>
        <dbReference type="SAM" id="MobiDB-lite"/>
    </source>
</evidence>
<dbReference type="Proteomes" id="UP000799438">
    <property type="component" value="Unassembled WGS sequence"/>
</dbReference>